<feature type="region of interest" description="Disordered" evidence="1">
    <location>
        <begin position="1753"/>
        <end position="1782"/>
    </location>
</feature>
<feature type="compositionally biased region" description="Basic and acidic residues" evidence="1">
    <location>
        <begin position="276"/>
        <end position="287"/>
    </location>
</feature>
<evidence type="ECO:0000313" key="2">
    <source>
        <dbReference type="EMBL" id="CAD5119240.1"/>
    </source>
</evidence>
<accession>A0A7I8VSH4</accession>
<feature type="compositionally biased region" description="Basic residues" evidence="1">
    <location>
        <begin position="1015"/>
        <end position="1030"/>
    </location>
</feature>
<feature type="compositionally biased region" description="Basic and acidic residues" evidence="1">
    <location>
        <begin position="1770"/>
        <end position="1780"/>
    </location>
</feature>
<feature type="compositionally biased region" description="Polar residues" evidence="1">
    <location>
        <begin position="1661"/>
        <end position="1670"/>
    </location>
</feature>
<evidence type="ECO:0000313" key="3">
    <source>
        <dbReference type="Proteomes" id="UP000549394"/>
    </source>
</evidence>
<proteinExistence type="predicted"/>
<protein>
    <submittedName>
        <fullName evidence="2">DgyrCDS7873</fullName>
    </submittedName>
</protein>
<feature type="compositionally biased region" description="Basic and acidic residues" evidence="1">
    <location>
        <begin position="1671"/>
        <end position="1681"/>
    </location>
</feature>
<feature type="compositionally biased region" description="Basic residues" evidence="1">
    <location>
        <begin position="669"/>
        <end position="678"/>
    </location>
</feature>
<dbReference type="Proteomes" id="UP000549394">
    <property type="component" value="Unassembled WGS sequence"/>
</dbReference>
<feature type="region of interest" description="Disordered" evidence="1">
    <location>
        <begin position="1661"/>
        <end position="1692"/>
    </location>
</feature>
<feature type="compositionally biased region" description="Basic and acidic residues" evidence="1">
    <location>
        <begin position="243"/>
        <end position="269"/>
    </location>
</feature>
<feature type="compositionally biased region" description="Basic and acidic residues" evidence="1">
    <location>
        <begin position="1004"/>
        <end position="1014"/>
    </location>
</feature>
<organism evidence="2 3">
    <name type="scientific">Dimorphilus gyrociliatus</name>
    <dbReference type="NCBI Taxonomy" id="2664684"/>
    <lineage>
        <taxon>Eukaryota</taxon>
        <taxon>Metazoa</taxon>
        <taxon>Spiralia</taxon>
        <taxon>Lophotrochozoa</taxon>
        <taxon>Annelida</taxon>
        <taxon>Polychaeta</taxon>
        <taxon>Polychaeta incertae sedis</taxon>
        <taxon>Dinophilidae</taxon>
        <taxon>Dimorphilus</taxon>
    </lineage>
</organism>
<feature type="region of interest" description="Disordered" evidence="1">
    <location>
        <begin position="1000"/>
        <end position="1069"/>
    </location>
</feature>
<feature type="region of interest" description="Disordered" evidence="1">
    <location>
        <begin position="848"/>
        <end position="869"/>
    </location>
</feature>
<feature type="region of interest" description="Disordered" evidence="1">
    <location>
        <begin position="935"/>
        <end position="960"/>
    </location>
</feature>
<feature type="compositionally biased region" description="Basic and acidic residues" evidence="1">
    <location>
        <begin position="726"/>
        <end position="737"/>
    </location>
</feature>
<feature type="region of interest" description="Disordered" evidence="1">
    <location>
        <begin position="156"/>
        <end position="299"/>
    </location>
</feature>
<dbReference type="EMBL" id="CAJFCJ010000009">
    <property type="protein sequence ID" value="CAD5119240.1"/>
    <property type="molecule type" value="Genomic_DNA"/>
</dbReference>
<feature type="compositionally biased region" description="Basic residues" evidence="1">
    <location>
        <begin position="216"/>
        <end position="242"/>
    </location>
</feature>
<reference evidence="2 3" key="1">
    <citation type="submission" date="2020-08" db="EMBL/GenBank/DDBJ databases">
        <authorList>
            <person name="Hejnol A."/>
        </authorList>
    </citation>
    <scope>NUCLEOTIDE SEQUENCE [LARGE SCALE GENOMIC DNA]</scope>
</reference>
<feature type="region of interest" description="Disordered" evidence="1">
    <location>
        <begin position="657"/>
        <end position="737"/>
    </location>
</feature>
<name>A0A7I8VSH4_9ANNE</name>
<feature type="compositionally biased region" description="Basic residues" evidence="1">
    <location>
        <begin position="184"/>
        <end position="202"/>
    </location>
</feature>
<gene>
    <name evidence="2" type="ORF">DGYR_LOCUS7512</name>
</gene>
<keyword evidence="3" id="KW-1185">Reference proteome</keyword>
<sequence>MVIKCKKKDDSLTGIKDIPSFEENNLLSKDYEPPIKRIRSSTPEVSSNYVNSRNFNKNSAVQGIYQPPKTSTNVTSTNRLNPVEGEVRSLENRDDLSPNCPNTIRVIKWLYQGAKRATGSCTGNPTDGKDQISKTFIGGSYSAHKKYNKCSIGSKRYRNLGTNETGSFDTDDSKKSTSFSSMGKQRKRKNKKEKHSKKIRPVRRAERILQKIKNATFKRKKKRKKKRSKNKKEQRVKKTQIKKCKDDKKEKEEYDQIQEMKEKEKEDKKKSKKNHQTSEEEREENEKRGKRKNDKSLSDIFQSSQDDVKNFDFHTENSNRLKSVEFRKTQQTPNFQVISTSCSTTESFNKKSNVGHRRTFHLKSMKEINSSPRNLGRKKSSRIINLKVNKNSKYLEPFLRDDWLGERISNSSLQLRYTKSYECSTNYPKRGDYPIKKLQKSSSCYMLANNKYKKTISYCSTTAETSDKFQLTPSSGYTYNTSLMEQFYTKRLNKLVEDECLTVIAKLICAERLNLTLPIESRRKTKDNRILSISNATNSYNLASTLSTLSNVSTNTILSDPNSLDLPLKIRFYKRNLTRQGLVDNCDKWKQYNLGENKGDEVNHHYYKINGRYFYKEDVLSPINRNRKESIYSYPESDHYADRQYRNKRNSTVKLDKFGREAVNPKYHSNSKRRRRLSKNLNTNAVRSKDKSKQNLVKDQNLSDLQTTIKNLSNNNPDSKKKPKREPRVKDESNANKGWREKFLDRISSVFRNRLPEGSRSCCQSKVETLKDQHIPPQVSLGETVVNEANKSKILLPLRTIIHTLKKKDAYRDKTNMTSSESIDNLLRRHHIKVDLLNDSQLKLKKASRPNHEFQLEKGSNSDVEDSDNHSINIHLPNHEILHEINLKNDKRAAILVRKKWHKQEKNLDKSYLVDDNHTCSNSILKRLQDVDYYPKTRSSREKSVKSLSKEDSDKQQEFRPAKIINSEYILLNSDNRLSFRDCDGEKANSIQSCFELDTNNNKKKSEKDGDKSKSKSKKKEKNEKRRLKSKKDEKKDKKKSKSDKNRRKESKSVAIDATSMSTDDPTLISKGDDVTIPITSNLKKSSGLSMDTIDRTIRPQNQVYFSQSQIPSAQIGQVPEKPISLLMNNDITTYPRQSNQGINYQSTSYLPGMATVHNICEEVNQIISNMSRGHCIDPTRDSHMNNETTSRHITREGDRPCLTELTSSLRRTSLMGQISSHNIQHTIHPNQSLSKCQLELTDEIVDRPKVRYEEKDIQDIIKGIQKEIRKQSRSRSKSRQLKERCKLNEAENSMYEDYSATELEENYDYCMRNIMKKLENLEDIKGLVAKRKVSVEKKLNRCRKETYCLNSYQSPKKCFRATASFRNDVDSEKRRLEKALFALNCHQDKQCRPNEVRCNDACCENQPNQHSICRDDFTEYQNNHYCENNTLEDVNFKHIMDYQDGRLLTRTESSRRIKDRDGRGFCNSKLYPNRGLSPVQVHVHVNDYQGRRRHSDIPRFTDNKLASVNNVNSGVALHNGNKSYYKPNVYSEKEVRKVDSRLQMKIDHYRPRRRSPMSRQKDKIYISSTRGLNDCITNRNHTRRSVSRTDKKKIPKLNIRVDSRSKDKRIGNIPNRERYRISKLSQEESVESFIKDNQNVYSYRERDFITYSPKIVPINDSSTPATSFDSRYEEEREPSKIRLRRNRSSSPTQFNIHIKEARKRGLRNKTLKFADESYNQNSNHNYVQLNAWENRSSSIQIEDNVNRDNNYKEGEKIEIEESGEEEDTKEIKNEKEKSSKKIMTRENPNYSLNFEKPLIQLVELAKQFPSNEQSTIKINTNLKSIGKEVKKEICEVTERDNIVNIGKFETDTNIHSESRLTITKNQDASHSKRDSKEFVNIELRKNSRLKKKSDCCAVVRAMEKPLMEGVEKDIVTEYIE</sequence>
<feature type="compositionally biased region" description="Basic residues" evidence="1">
    <location>
        <begin position="1037"/>
        <end position="1050"/>
    </location>
</feature>
<feature type="compositionally biased region" description="Polar residues" evidence="1">
    <location>
        <begin position="694"/>
        <end position="709"/>
    </location>
</feature>
<comment type="caution">
    <text evidence="2">The sequence shown here is derived from an EMBL/GenBank/DDBJ whole genome shotgun (WGS) entry which is preliminary data.</text>
</comment>
<evidence type="ECO:0000256" key="1">
    <source>
        <dbReference type="SAM" id="MobiDB-lite"/>
    </source>
</evidence>